<evidence type="ECO:0000313" key="8">
    <source>
        <dbReference type="Proteomes" id="UP001186944"/>
    </source>
</evidence>
<feature type="domain" description="Plastocyanin-like" evidence="5">
    <location>
        <begin position="169"/>
        <end position="215"/>
    </location>
</feature>
<dbReference type="CDD" id="cd13905">
    <property type="entry name" value="CuRO_3_tcLLC2_insect_like"/>
    <property type="match status" value="1"/>
</dbReference>
<dbReference type="Pfam" id="PF07731">
    <property type="entry name" value="Cu-oxidase_2"/>
    <property type="match status" value="2"/>
</dbReference>
<organism evidence="7 8">
    <name type="scientific">Pinctada imbricata</name>
    <name type="common">Atlantic pearl-oyster</name>
    <name type="synonym">Pinctada martensii</name>
    <dbReference type="NCBI Taxonomy" id="66713"/>
    <lineage>
        <taxon>Eukaryota</taxon>
        <taxon>Metazoa</taxon>
        <taxon>Spiralia</taxon>
        <taxon>Lophotrochozoa</taxon>
        <taxon>Mollusca</taxon>
        <taxon>Bivalvia</taxon>
        <taxon>Autobranchia</taxon>
        <taxon>Pteriomorphia</taxon>
        <taxon>Pterioida</taxon>
        <taxon>Pterioidea</taxon>
        <taxon>Pteriidae</taxon>
        <taxon>Pinctada</taxon>
    </lineage>
</organism>
<evidence type="ECO:0000256" key="3">
    <source>
        <dbReference type="ARBA" id="ARBA00023002"/>
    </source>
</evidence>
<dbReference type="InterPro" id="IPR045087">
    <property type="entry name" value="Cu-oxidase_fam"/>
</dbReference>
<feature type="domain" description="Plastocyanin-like" evidence="6">
    <location>
        <begin position="1"/>
        <end position="54"/>
    </location>
</feature>
<dbReference type="GO" id="GO:0005886">
    <property type="term" value="C:plasma membrane"/>
    <property type="evidence" value="ECO:0007669"/>
    <property type="project" value="TreeGrafter"/>
</dbReference>
<dbReference type="GO" id="GO:0005507">
    <property type="term" value="F:copper ion binding"/>
    <property type="evidence" value="ECO:0007669"/>
    <property type="project" value="InterPro"/>
</dbReference>
<evidence type="ECO:0000256" key="2">
    <source>
        <dbReference type="ARBA" id="ARBA00022723"/>
    </source>
</evidence>
<keyword evidence="8" id="KW-1185">Reference proteome</keyword>
<dbReference type="EMBL" id="VSWD01000011">
    <property type="protein sequence ID" value="KAK3087987.1"/>
    <property type="molecule type" value="Genomic_DNA"/>
</dbReference>
<gene>
    <name evidence="7" type="ORF">FSP39_013110</name>
</gene>
<evidence type="ECO:0000256" key="1">
    <source>
        <dbReference type="ARBA" id="ARBA00010609"/>
    </source>
</evidence>
<sequence>MDGVPMVTQYPINPGETFTYRFKADPRGTHWYHSHFGVTRSDGLYGAIVVLPRQILDKMSKNHDINFINRLYKHRQESADAVGLNQKCLDVSDMKASDDDIQIRQLPIPSEGDDIKEIFLNFHFSKDLPYPPSVNGREFTKPAFPFLLRPYEMGTSANLCDKLSCIRECRCQHVVKVKKGQIVQLILNNSDDQKKGMVHPIHLHGQSFHVLKTAYPSYDSTFGTVSEINPDIHFTNFYTTQRWNNTAWQGNSIPGLNLVNPPRKDVMTIPRKGYVIIRFRADNPGFWFMHCHKETHVQLGMALVLQVGDPEDLPPLPQDFPVCSPPQPYKIPDTGKKAQGVGLLQNNLATNMKVTNLAEQVSEDTSENTEKHFIKNSDNYISYFHSCFNSSGICAVCAIVGRFELEVKIQ</sequence>
<dbReference type="InterPro" id="IPR008972">
    <property type="entry name" value="Cupredoxin"/>
</dbReference>
<dbReference type="PANTHER" id="PTHR11709:SF394">
    <property type="entry name" value="FI03373P-RELATED"/>
    <property type="match status" value="1"/>
</dbReference>
<dbReference type="InterPro" id="IPR011707">
    <property type="entry name" value="Cu-oxidase-like_N"/>
</dbReference>
<name>A0AA89BMB1_PINIB</name>
<dbReference type="InterPro" id="IPR011706">
    <property type="entry name" value="Cu-oxidase_C"/>
</dbReference>
<evidence type="ECO:0000259" key="5">
    <source>
        <dbReference type="Pfam" id="PF07731"/>
    </source>
</evidence>
<feature type="domain" description="Plastocyanin-like" evidence="5">
    <location>
        <begin position="232"/>
        <end position="309"/>
    </location>
</feature>
<evidence type="ECO:0000256" key="4">
    <source>
        <dbReference type="ARBA" id="ARBA00023008"/>
    </source>
</evidence>
<reference evidence="7" key="1">
    <citation type="submission" date="2019-08" db="EMBL/GenBank/DDBJ databases">
        <title>The improved chromosome-level genome for the pearl oyster Pinctada fucata martensii using PacBio sequencing and Hi-C.</title>
        <authorList>
            <person name="Zheng Z."/>
        </authorList>
    </citation>
    <scope>NUCLEOTIDE SEQUENCE</scope>
    <source>
        <strain evidence="7">ZZ-2019</strain>
        <tissue evidence="7">Adductor muscle</tissue>
    </source>
</reference>
<dbReference type="Pfam" id="PF07732">
    <property type="entry name" value="Cu-oxidase_3"/>
    <property type="match status" value="1"/>
</dbReference>
<dbReference type="Gene3D" id="2.60.40.420">
    <property type="entry name" value="Cupredoxins - blue copper proteins"/>
    <property type="match status" value="2"/>
</dbReference>
<dbReference type="GO" id="GO:0006826">
    <property type="term" value="P:iron ion transport"/>
    <property type="evidence" value="ECO:0007669"/>
    <property type="project" value="TreeGrafter"/>
</dbReference>
<evidence type="ECO:0000313" key="7">
    <source>
        <dbReference type="EMBL" id="KAK3087987.1"/>
    </source>
</evidence>
<dbReference type="SUPFAM" id="SSF49503">
    <property type="entry name" value="Cupredoxins"/>
    <property type="match status" value="2"/>
</dbReference>
<dbReference type="Proteomes" id="UP001186944">
    <property type="component" value="Unassembled WGS sequence"/>
</dbReference>
<dbReference type="GO" id="GO:0016491">
    <property type="term" value="F:oxidoreductase activity"/>
    <property type="evidence" value="ECO:0007669"/>
    <property type="project" value="UniProtKB-KW"/>
</dbReference>
<comment type="similarity">
    <text evidence="1">Belongs to the multicopper oxidase family.</text>
</comment>
<dbReference type="PROSITE" id="PS00080">
    <property type="entry name" value="MULTICOPPER_OXIDASE2"/>
    <property type="match status" value="1"/>
</dbReference>
<accession>A0AA89BMB1</accession>
<proteinExistence type="inferred from homology"/>
<keyword evidence="2" id="KW-0479">Metal-binding</keyword>
<keyword evidence="3" id="KW-0560">Oxidoreductase</keyword>
<evidence type="ECO:0000259" key="6">
    <source>
        <dbReference type="Pfam" id="PF07732"/>
    </source>
</evidence>
<comment type="caution">
    <text evidence="7">The sequence shown here is derived from an EMBL/GenBank/DDBJ whole genome shotgun (WGS) entry which is preliminary data.</text>
</comment>
<protein>
    <submittedName>
        <fullName evidence="7">Uncharacterized protein</fullName>
    </submittedName>
</protein>
<keyword evidence="4" id="KW-0186">Copper</keyword>
<dbReference type="InterPro" id="IPR002355">
    <property type="entry name" value="Cu_oxidase_Cu_BS"/>
</dbReference>
<dbReference type="AlphaFoldDB" id="A0AA89BMB1"/>
<dbReference type="PANTHER" id="PTHR11709">
    <property type="entry name" value="MULTI-COPPER OXIDASE"/>
    <property type="match status" value="1"/>
</dbReference>